<keyword evidence="2" id="KW-1133">Transmembrane helix</keyword>
<reference evidence="3" key="1">
    <citation type="submission" date="2019-08" db="EMBL/GenBank/DDBJ databases">
        <authorList>
            <person name="Kucharzyk K."/>
            <person name="Murdoch R.W."/>
            <person name="Higgins S."/>
            <person name="Loffler F."/>
        </authorList>
    </citation>
    <scope>NUCLEOTIDE SEQUENCE</scope>
</reference>
<name>A0A644TY95_9ZZZZ</name>
<evidence type="ECO:0000256" key="2">
    <source>
        <dbReference type="SAM" id="Phobius"/>
    </source>
</evidence>
<keyword evidence="2" id="KW-0812">Transmembrane</keyword>
<dbReference type="AlphaFoldDB" id="A0A644TY95"/>
<feature type="transmembrane region" description="Helical" evidence="2">
    <location>
        <begin position="6"/>
        <end position="26"/>
    </location>
</feature>
<proteinExistence type="predicted"/>
<gene>
    <name evidence="3" type="ORF">SDC9_17683</name>
</gene>
<keyword evidence="2" id="KW-0472">Membrane</keyword>
<keyword evidence="1" id="KW-0175">Coiled coil</keyword>
<dbReference type="Gene3D" id="3.90.20.10">
    <property type="match status" value="1"/>
</dbReference>
<evidence type="ECO:0000313" key="3">
    <source>
        <dbReference type="EMBL" id="MPL71904.1"/>
    </source>
</evidence>
<evidence type="ECO:0000256" key="1">
    <source>
        <dbReference type="SAM" id="Coils"/>
    </source>
</evidence>
<accession>A0A644TY95</accession>
<protein>
    <submittedName>
        <fullName evidence="3">Uncharacterized protein</fullName>
    </submittedName>
</protein>
<organism evidence="3">
    <name type="scientific">bioreactor metagenome</name>
    <dbReference type="NCBI Taxonomy" id="1076179"/>
    <lineage>
        <taxon>unclassified sequences</taxon>
        <taxon>metagenomes</taxon>
        <taxon>ecological metagenomes</taxon>
    </lineage>
</organism>
<sequence length="116" mass="13590">MLERINELSGLIQTILIITGFVAIYYKDKGKNDVNNVSQEKDIEKLQNDCIKCKEDVDERFSLVNKRISKVEEKQSNDIRELYNKLDQVEQRILQTINSRLDGTLKIITDLFKNQK</sequence>
<dbReference type="EMBL" id="VSSQ01000062">
    <property type="protein sequence ID" value="MPL71904.1"/>
    <property type="molecule type" value="Genomic_DNA"/>
</dbReference>
<comment type="caution">
    <text evidence="3">The sequence shown here is derived from an EMBL/GenBank/DDBJ whole genome shotgun (WGS) entry which is preliminary data.</text>
</comment>
<feature type="coiled-coil region" evidence="1">
    <location>
        <begin position="36"/>
        <end position="99"/>
    </location>
</feature>